<dbReference type="EMBL" id="JAJSOF020000038">
    <property type="protein sequence ID" value="KAJ4427800.1"/>
    <property type="molecule type" value="Genomic_DNA"/>
</dbReference>
<comment type="caution">
    <text evidence="1">The sequence shown here is derived from an EMBL/GenBank/DDBJ whole genome shotgun (WGS) entry which is preliminary data.</text>
</comment>
<reference evidence="1 2" key="1">
    <citation type="journal article" date="2022" name="Allergy">
        <title>Genome assembly and annotation of Periplaneta americana reveal a comprehensive cockroach allergen profile.</title>
        <authorList>
            <person name="Wang L."/>
            <person name="Xiong Q."/>
            <person name="Saelim N."/>
            <person name="Wang L."/>
            <person name="Nong W."/>
            <person name="Wan A.T."/>
            <person name="Shi M."/>
            <person name="Liu X."/>
            <person name="Cao Q."/>
            <person name="Hui J.H.L."/>
            <person name="Sookrung N."/>
            <person name="Leung T.F."/>
            <person name="Tungtrongchitr A."/>
            <person name="Tsui S.K.W."/>
        </authorList>
    </citation>
    <scope>NUCLEOTIDE SEQUENCE [LARGE SCALE GENOMIC DNA]</scope>
    <source>
        <strain evidence="1">PWHHKU_190912</strain>
    </source>
</reference>
<name>A0ABQ8S202_PERAM</name>
<protein>
    <submittedName>
        <fullName evidence="1">Uncharacterized protein</fullName>
    </submittedName>
</protein>
<proteinExistence type="predicted"/>
<gene>
    <name evidence="1" type="ORF">ANN_25453</name>
</gene>
<evidence type="ECO:0000313" key="2">
    <source>
        <dbReference type="Proteomes" id="UP001148838"/>
    </source>
</evidence>
<accession>A0ABQ8S202</accession>
<dbReference type="Proteomes" id="UP001148838">
    <property type="component" value="Unassembled WGS sequence"/>
</dbReference>
<sequence>MKEDIGKEELTGSRHIHVEAELLHLFRIPRIPSVSFQGSPGLWQLCNVRTRGQDGIVRDVCVGSHKSTVCVRSNTNCCSNGGVAVPNYGAEMVENGERKKCELDYKTIKRLHANLIRTGSVTQQKGAGLPKTVITEEAKAALPEKC</sequence>
<keyword evidence="2" id="KW-1185">Reference proteome</keyword>
<organism evidence="1 2">
    <name type="scientific">Periplaneta americana</name>
    <name type="common">American cockroach</name>
    <name type="synonym">Blatta americana</name>
    <dbReference type="NCBI Taxonomy" id="6978"/>
    <lineage>
        <taxon>Eukaryota</taxon>
        <taxon>Metazoa</taxon>
        <taxon>Ecdysozoa</taxon>
        <taxon>Arthropoda</taxon>
        <taxon>Hexapoda</taxon>
        <taxon>Insecta</taxon>
        <taxon>Pterygota</taxon>
        <taxon>Neoptera</taxon>
        <taxon>Polyneoptera</taxon>
        <taxon>Dictyoptera</taxon>
        <taxon>Blattodea</taxon>
        <taxon>Blattoidea</taxon>
        <taxon>Blattidae</taxon>
        <taxon>Blattinae</taxon>
        <taxon>Periplaneta</taxon>
    </lineage>
</organism>
<evidence type="ECO:0000313" key="1">
    <source>
        <dbReference type="EMBL" id="KAJ4427800.1"/>
    </source>
</evidence>